<name>A0A839FC28_9GAMM</name>
<sequence length="592" mass="60194">MNVALDARMRFGVPRIALAAIVATAAFGSRAALAMLTVGPPSDTACQFHDLGLAVQAAAQSPGFDLIAVSGGPWASQVSIVDHDPDGLTIEGGFANCSAGLSSGRTTIDGSGAAPAGPLFVHSGNGPLTLRHLILQNAAGGIQSVVAGPLTLADVIVYSNHADYGGGLFVSGNDIFRPKLNLIGSSINSNSATVNGGGLYLNRVDVSITGGSNILGNTAQGGAGTSDGGGIYAIDSNILFNDHSVASIPTIGSNYAQRNGGGVYFSTTRAGSYEILLWNDLANAPLVVDHNAAQNQGGAFYLSSIASGQQIFSFAGLENVQMTNNESYEGAAFYAFSSGASASVGTLVQMAQSMPGDSIPACSHGIECNTIDDNHAIGGSVVQMSSAGDSGHSSFIFYRGRMRGNRGGALVGGNAYLDIDSSLVADNTIDGGGSLMYDVSGDLLVTNSTIANNLVGGGELFVVAIPPASLSILHSLLVQPSTAAVTGYDAGGGVGVTVRDIGAMNVGITGTNVQFLSDPFVNGGNGDYHIRDTSSAVDRWGASGDPNDVPPTLDLDGALRPYQHNSASTPYDFGCYEADAIVDPIFVDGFDD</sequence>
<protein>
    <submittedName>
        <fullName evidence="1">Uncharacterized protein</fullName>
    </submittedName>
</protein>
<dbReference type="InterPro" id="IPR011050">
    <property type="entry name" value="Pectin_lyase_fold/virulence"/>
</dbReference>
<organism evidence="1 2">
    <name type="scientific">Dokdonella fugitiva</name>
    <dbReference type="NCBI Taxonomy" id="328517"/>
    <lineage>
        <taxon>Bacteria</taxon>
        <taxon>Pseudomonadati</taxon>
        <taxon>Pseudomonadota</taxon>
        <taxon>Gammaproteobacteria</taxon>
        <taxon>Lysobacterales</taxon>
        <taxon>Rhodanobacteraceae</taxon>
        <taxon>Dokdonella</taxon>
    </lineage>
</organism>
<dbReference type="RefSeq" id="WP_182532662.1">
    <property type="nucleotide sequence ID" value="NZ_JACGXL010000007.1"/>
</dbReference>
<dbReference type="EMBL" id="JACGXL010000007">
    <property type="protein sequence ID" value="MBA8889624.1"/>
    <property type="molecule type" value="Genomic_DNA"/>
</dbReference>
<accession>A0A839FC28</accession>
<dbReference type="AlphaFoldDB" id="A0A839FC28"/>
<dbReference type="Proteomes" id="UP000550401">
    <property type="component" value="Unassembled WGS sequence"/>
</dbReference>
<reference evidence="1 2" key="1">
    <citation type="submission" date="2020-07" db="EMBL/GenBank/DDBJ databases">
        <title>Genomic Encyclopedia of Type Strains, Phase IV (KMG-V): Genome sequencing to study the core and pangenomes of soil and plant-associated prokaryotes.</title>
        <authorList>
            <person name="Whitman W."/>
        </authorList>
    </citation>
    <scope>NUCLEOTIDE SEQUENCE [LARGE SCALE GENOMIC DNA]</scope>
    <source>
        <strain evidence="1 2">RH2WT43</strain>
    </source>
</reference>
<proteinExistence type="predicted"/>
<gene>
    <name evidence="1" type="ORF">FHW12_003870</name>
</gene>
<keyword evidence="2" id="KW-1185">Reference proteome</keyword>
<evidence type="ECO:0000313" key="1">
    <source>
        <dbReference type="EMBL" id="MBA8889624.1"/>
    </source>
</evidence>
<comment type="caution">
    <text evidence="1">The sequence shown here is derived from an EMBL/GenBank/DDBJ whole genome shotgun (WGS) entry which is preliminary data.</text>
</comment>
<dbReference type="SUPFAM" id="SSF51126">
    <property type="entry name" value="Pectin lyase-like"/>
    <property type="match status" value="2"/>
</dbReference>
<evidence type="ECO:0000313" key="2">
    <source>
        <dbReference type="Proteomes" id="UP000550401"/>
    </source>
</evidence>